<evidence type="ECO:0000256" key="4">
    <source>
        <dbReference type="ARBA" id="ARBA00022840"/>
    </source>
</evidence>
<accession>A0ABV0SNZ5</accession>
<reference evidence="9 10" key="1">
    <citation type="submission" date="2021-06" db="EMBL/GenBank/DDBJ databases">
        <authorList>
            <person name="Palmer J.M."/>
        </authorList>
    </citation>
    <scope>NUCLEOTIDE SEQUENCE [LARGE SCALE GENOMIC DNA]</scope>
    <source>
        <strain evidence="10">if_2019</strain>
        <tissue evidence="9">Muscle</tissue>
    </source>
</reference>
<evidence type="ECO:0000256" key="6">
    <source>
        <dbReference type="ARBA" id="ARBA00023146"/>
    </source>
</evidence>
<comment type="caution">
    <text evidence="9">The sequence shown here is derived from an EMBL/GenBank/DDBJ whole genome shotgun (WGS) entry which is preliminary data.</text>
</comment>
<keyword evidence="10" id="KW-1185">Reference proteome</keyword>
<protein>
    <recommendedName>
        <fullName evidence="1">valine--tRNA ligase</fullName>
        <ecNumber evidence="1">6.1.1.9</ecNumber>
    </recommendedName>
    <alternativeName>
        <fullName evidence="7">Valyl-tRNA synthetase</fullName>
    </alternativeName>
</protein>
<dbReference type="Pfam" id="PF00133">
    <property type="entry name" value="tRNA-synt_1"/>
    <property type="match status" value="1"/>
</dbReference>
<dbReference type="EC" id="6.1.1.9" evidence="1"/>
<gene>
    <name evidence="9" type="primary">VARS1</name>
    <name evidence="9" type="ORF">ILYODFUR_023386</name>
</gene>
<dbReference type="PANTHER" id="PTHR11946">
    <property type="entry name" value="VALYL-TRNA SYNTHETASES"/>
    <property type="match status" value="1"/>
</dbReference>
<evidence type="ECO:0000313" key="10">
    <source>
        <dbReference type="Proteomes" id="UP001482620"/>
    </source>
</evidence>
<evidence type="ECO:0000256" key="2">
    <source>
        <dbReference type="ARBA" id="ARBA00022598"/>
    </source>
</evidence>
<evidence type="ECO:0000313" key="9">
    <source>
        <dbReference type="EMBL" id="MEQ2222181.1"/>
    </source>
</evidence>
<dbReference type="Proteomes" id="UP001482620">
    <property type="component" value="Unassembled WGS sequence"/>
</dbReference>
<evidence type="ECO:0000256" key="1">
    <source>
        <dbReference type="ARBA" id="ARBA00013169"/>
    </source>
</evidence>
<keyword evidence="5" id="KW-0648">Protein biosynthesis</keyword>
<dbReference type="SUPFAM" id="SSF52374">
    <property type="entry name" value="Nucleotidylyl transferase"/>
    <property type="match status" value="1"/>
</dbReference>
<proteinExistence type="predicted"/>
<organism evidence="9 10">
    <name type="scientific">Ilyodon furcidens</name>
    <name type="common">goldbreast splitfin</name>
    <dbReference type="NCBI Taxonomy" id="33524"/>
    <lineage>
        <taxon>Eukaryota</taxon>
        <taxon>Metazoa</taxon>
        <taxon>Chordata</taxon>
        <taxon>Craniata</taxon>
        <taxon>Vertebrata</taxon>
        <taxon>Euteleostomi</taxon>
        <taxon>Actinopterygii</taxon>
        <taxon>Neopterygii</taxon>
        <taxon>Teleostei</taxon>
        <taxon>Neoteleostei</taxon>
        <taxon>Acanthomorphata</taxon>
        <taxon>Ovalentaria</taxon>
        <taxon>Atherinomorphae</taxon>
        <taxon>Cyprinodontiformes</taxon>
        <taxon>Goodeidae</taxon>
        <taxon>Ilyodon</taxon>
    </lineage>
</organism>
<sequence length="83" mass="9870">MQGYRVLWVPGCDHAGIATQTVVERRLLRETGKCRQDFNREEFLQEVWKWKNEKGEEIYHQLRRLGASLDWSRACFTMDPVSL</sequence>
<dbReference type="InterPro" id="IPR002300">
    <property type="entry name" value="aa-tRNA-synth_Ia"/>
</dbReference>
<keyword evidence="2 9" id="KW-0436">Ligase</keyword>
<dbReference type="InterPro" id="IPR002303">
    <property type="entry name" value="Valyl-tRNA_ligase"/>
</dbReference>
<evidence type="ECO:0000256" key="7">
    <source>
        <dbReference type="ARBA" id="ARBA00029936"/>
    </source>
</evidence>
<keyword evidence="4" id="KW-0067">ATP-binding</keyword>
<evidence type="ECO:0000256" key="3">
    <source>
        <dbReference type="ARBA" id="ARBA00022741"/>
    </source>
</evidence>
<dbReference type="GO" id="GO:0016874">
    <property type="term" value="F:ligase activity"/>
    <property type="evidence" value="ECO:0007669"/>
    <property type="project" value="UniProtKB-KW"/>
</dbReference>
<dbReference type="EMBL" id="JAHRIQ010002673">
    <property type="protein sequence ID" value="MEQ2222181.1"/>
    <property type="molecule type" value="Genomic_DNA"/>
</dbReference>
<feature type="domain" description="Aminoacyl-tRNA synthetase class Ia" evidence="8">
    <location>
        <begin position="1"/>
        <end position="80"/>
    </location>
</feature>
<keyword evidence="3" id="KW-0547">Nucleotide-binding</keyword>
<dbReference type="InterPro" id="IPR014729">
    <property type="entry name" value="Rossmann-like_a/b/a_fold"/>
</dbReference>
<evidence type="ECO:0000259" key="8">
    <source>
        <dbReference type="Pfam" id="PF00133"/>
    </source>
</evidence>
<dbReference type="Gene3D" id="3.40.50.620">
    <property type="entry name" value="HUPs"/>
    <property type="match status" value="1"/>
</dbReference>
<evidence type="ECO:0000256" key="5">
    <source>
        <dbReference type="ARBA" id="ARBA00022917"/>
    </source>
</evidence>
<dbReference type="PANTHER" id="PTHR11946:SF71">
    <property type="entry name" value="VALINE--TRNA LIGASE, MITOCHONDRIAL"/>
    <property type="match status" value="1"/>
</dbReference>
<keyword evidence="6" id="KW-0030">Aminoacyl-tRNA synthetase</keyword>
<name>A0ABV0SNZ5_9TELE</name>